<gene>
    <name evidence="7" type="ORF">N4261_21130</name>
</gene>
<dbReference type="Gene3D" id="3.30.360.10">
    <property type="entry name" value="Dihydrodipicolinate Reductase, domain 2"/>
    <property type="match status" value="1"/>
</dbReference>
<reference evidence="7" key="1">
    <citation type="submission" date="2022-10" db="EMBL/GenBank/DDBJ databases">
        <title>Characterization and whole genome sequencing of a new Roseateles species, isolated from fresh water.</title>
        <authorList>
            <person name="Guliayeva D.Y."/>
            <person name="Akhremchuk A.E."/>
            <person name="Sikolenko M.A."/>
            <person name="Valentovich L.N."/>
            <person name="Sidarenka A.V."/>
        </authorList>
    </citation>
    <scope>NUCLEOTIDE SEQUENCE</scope>
    <source>
        <strain evidence="7">BIM B-1768</strain>
    </source>
</reference>
<evidence type="ECO:0000256" key="2">
    <source>
        <dbReference type="ARBA" id="ARBA00022797"/>
    </source>
</evidence>
<dbReference type="InterPro" id="IPR015426">
    <property type="entry name" value="Acetylaldehyde_DH_C"/>
</dbReference>
<proteinExistence type="inferred from homology"/>
<organism evidence="7 8">
    <name type="scientific">Roseateles amylovorans</name>
    <dbReference type="NCBI Taxonomy" id="2978473"/>
    <lineage>
        <taxon>Bacteria</taxon>
        <taxon>Pseudomonadati</taxon>
        <taxon>Pseudomonadota</taxon>
        <taxon>Betaproteobacteria</taxon>
        <taxon>Burkholderiales</taxon>
        <taxon>Sphaerotilaceae</taxon>
        <taxon>Roseateles</taxon>
    </lineage>
</organism>
<dbReference type="EC" id="1.2.1.10" evidence="5"/>
<feature type="binding site" evidence="5">
    <location>
        <begin position="9"/>
        <end position="12"/>
    </location>
    <ligand>
        <name>NAD(+)</name>
        <dbReference type="ChEBI" id="CHEBI:57540"/>
    </ligand>
</feature>
<dbReference type="HAMAP" id="MF_01657">
    <property type="entry name" value="Ac_ald_DH_ac"/>
    <property type="match status" value="1"/>
</dbReference>
<dbReference type="InterPro" id="IPR036291">
    <property type="entry name" value="NAD(P)-bd_dom_sf"/>
</dbReference>
<dbReference type="Gene3D" id="3.40.50.720">
    <property type="entry name" value="NAD(P)-binding Rossmann-like Domain"/>
    <property type="match status" value="1"/>
</dbReference>
<sequence>MLNVAILGSGNIGCDILCKVQRSAQLDCVLFAGRNEQSSGLAFAAARQVPVSAGGLEALMQRLDDVDLVFDATSADAHLELAEALRPHGTPIINLTPAHLGELCVPLLNGDDLHRAANINMITCGGQASLPIVMAVCAVVPSVRYIEVVSAISARSAGPATRRNLDHYITTTEAAIRHFSGCEQVKTILNINPAKPEVSMQTAVSVLFDSLGNRTLGDLLDRVHQTVQEVREYVPGYELIVEPRLDADRLFVMVRVVGRGDYLPPYAGNLDIITSAAVNMAERLAARGVGRATPNALRDLVLR</sequence>
<keyword evidence="8" id="KW-1185">Reference proteome</keyword>
<dbReference type="GO" id="GO:0008774">
    <property type="term" value="F:acetaldehyde dehydrogenase (acetylating) activity"/>
    <property type="evidence" value="ECO:0007669"/>
    <property type="project" value="UniProtKB-EC"/>
</dbReference>
<evidence type="ECO:0000256" key="3">
    <source>
        <dbReference type="ARBA" id="ARBA00023002"/>
    </source>
</evidence>
<evidence type="ECO:0000313" key="8">
    <source>
        <dbReference type="Proteomes" id="UP001064933"/>
    </source>
</evidence>
<feature type="binding site" evidence="5">
    <location>
        <begin position="156"/>
        <end position="164"/>
    </location>
    <ligand>
        <name>NAD(+)</name>
        <dbReference type="ChEBI" id="CHEBI:57540"/>
    </ligand>
</feature>
<keyword evidence="4 5" id="KW-0520">NAD</keyword>
<feature type="active site" description="Acyl-thioester intermediate" evidence="5">
    <location>
        <position position="124"/>
    </location>
</feature>
<dbReference type="InterPro" id="IPR000534">
    <property type="entry name" value="Semialdehyde_DH_NAD-bd"/>
</dbReference>
<protein>
    <recommendedName>
        <fullName evidence="5">Acetaldehyde dehydrogenase</fullName>
        <ecNumber evidence="5">1.2.1.10</ecNumber>
    </recommendedName>
    <alternativeName>
        <fullName evidence="5">Acetaldehyde dehydrogenase [acetylating]</fullName>
    </alternativeName>
</protein>
<comment type="catalytic activity">
    <reaction evidence="5">
        <text>acetaldehyde + NAD(+) + CoA = acetyl-CoA + NADH + H(+)</text>
        <dbReference type="Rhea" id="RHEA:23288"/>
        <dbReference type="ChEBI" id="CHEBI:15343"/>
        <dbReference type="ChEBI" id="CHEBI:15378"/>
        <dbReference type="ChEBI" id="CHEBI:57287"/>
        <dbReference type="ChEBI" id="CHEBI:57288"/>
        <dbReference type="ChEBI" id="CHEBI:57540"/>
        <dbReference type="ChEBI" id="CHEBI:57945"/>
        <dbReference type="EC" id="1.2.1.10"/>
    </reaction>
</comment>
<dbReference type="CDD" id="cd23933">
    <property type="entry name" value="ALDH_C"/>
    <property type="match status" value="1"/>
</dbReference>
<accession>A0ABY6AWB8</accession>
<dbReference type="Pfam" id="PF09290">
    <property type="entry name" value="AcetDehyd-dimer"/>
    <property type="match status" value="1"/>
</dbReference>
<dbReference type="InterPro" id="IPR003361">
    <property type="entry name" value="Acetaldehyde_dehydrogenase"/>
</dbReference>
<dbReference type="SUPFAM" id="SSF51735">
    <property type="entry name" value="NAD(P)-binding Rossmann-fold domains"/>
    <property type="match status" value="1"/>
</dbReference>
<dbReference type="RefSeq" id="WP_261757221.1">
    <property type="nucleotide sequence ID" value="NZ_CP104562.2"/>
</dbReference>
<dbReference type="Proteomes" id="UP001064933">
    <property type="component" value="Chromosome"/>
</dbReference>
<name>A0ABY6AWB8_9BURK</name>
<evidence type="ECO:0000313" key="7">
    <source>
        <dbReference type="EMBL" id="UXH77471.1"/>
    </source>
</evidence>
<evidence type="ECO:0000259" key="6">
    <source>
        <dbReference type="SMART" id="SM00859"/>
    </source>
</evidence>
<feature type="binding site" evidence="5">
    <location>
        <position position="269"/>
    </location>
    <ligand>
        <name>NAD(+)</name>
        <dbReference type="ChEBI" id="CHEBI:57540"/>
    </ligand>
</feature>
<dbReference type="SUPFAM" id="SSF55347">
    <property type="entry name" value="Glyceraldehyde-3-phosphate dehydrogenase-like, C-terminal domain"/>
    <property type="match status" value="1"/>
</dbReference>
<dbReference type="Pfam" id="PF01118">
    <property type="entry name" value="Semialdhyde_dh"/>
    <property type="match status" value="1"/>
</dbReference>
<dbReference type="SMART" id="SM00859">
    <property type="entry name" value="Semialdhyde_dh"/>
    <property type="match status" value="1"/>
</dbReference>
<comment type="similarity">
    <text evidence="1 5">Belongs to the acetaldehyde dehydrogenase family.</text>
</comment>
<feature type="domain" description="Semialdehyde dehydrogenase NAD-binding" evidence="6">
    <location>
        <begin position="3"/>
        <end position="116"/>
    </location>
</feature>
<dbReference type="NCBIfam" id="TIGR03215">
    <property type="entry name" value="ac_ald_DH_ac"/>
    <property type="match status" value="1"/>
</dbReference>
<dbReference type="PIRSF" id="PIRSF015689">
    <property type="entry name" value="Actaldh_dh_actl"/>
    <property type="match status" value="1"/>
</dbReference>
<dbReference type="EMBL" id="CP104562">
    <property type="protein sequence ID" value="UXH77471.1"/>
    <property type="molecule type" value="Genomic_DNA"/>
</dbReference>
<keyword evidence="2 5" id="KW-0058">Aromatic hydrocarbons catabolism</keyword>
<evidence type="ECO:0000256" key="4">
    <source>
        <dbReference type="ARBA" id="ARBA00023027"/>
    </source>
</evidence>
<evidence type="ECO:0000256" key="5">
    <source>
        <dbReference type="HAMAP-Rule" id="MF_01657"/>
    </source>
</evidence>
<evidence type="ECO:0000256" key="1">
    <source>
        <dbReference type="ARBA" id="ARBA00009244"/>
    </source>
</evidence>
<dbReference type="NCBIfam" id="NF006157">
    <property type="entry name" value="PRK08300.1"/>
    <property type="match status" value="1"/>
</dbReference>
<keyword evidence="3 5" id="KW-0560">Oxidoreductase</keyword>